<dbReference type="InterPro" id="IPR007219">
    <property type="entry name" value="XnlR_reg_dom"/>
</dbReference>
<dbReference type="GO" id="GO:0000981">
    <property type="term" value="F:DNA-binding transcription factor activity, RNA polymerase II-specific"/>
    <property type="evidence" value="ECO:0007669"/>
    <property type="project" value="InterPro"/>
</dbReference>
<dbReference type="CDD" id="cd12148">
    <property type="entry name" value="fungal_TF_MHR"/>
    <property type="match status" value="1"/>
</dbReference>
<feature type="domain" description="Zn(2)-C6 fungal-type" evidence="4">
    <location>
        <begin position="17"/>
        <end position="50"/>
    </location>
</feature>
<name>A0A6A4HAZ1_9AGAR</name>
<dbReference type="Proteomes" id="UP000799118">
    <property type="component" value="Unassembled WGS sequence"/>
</dbReference>
<dbReference type="SMART" id="SM00066">
    <property type="entry name" value="GAL4"/>
    <property type="match status" value="1"/>
</dbReference>
<accession>A0A6A4HAZ1</accession>
<evidence type="ECO:0000256" key="3">
    <source>
        <dbReference type="SAM" id="MobiDB-lite"/>
    </source>
</evidence>
<dbReference type="GO" id="GO:0003677">
    <property type="term" value="F:DNA binding"/>
    <property type="evidence" value="ECO:0007669"/>
    <property type="project" value="InterPro"/>
</dbReference>
<dbReference type="SUPFAM" id="SSF57701">
    <property type="entry name" value="Zn2/Cys6 DNA-binding domain"/>
    <property type="match status" value="1"/>
</dbReference>
<evidence type="ECO:0000313" key="6">
    <source>
        <dbReference type="Proteomes" id="UP000799118"/>
    </source>
</evidence>
<sequence length="793" mass="90554">MSDDGGPSRKRRILNSACDECHRRKVRCDGDNMPGNVCSECLTMNLQCTRMVTKKKRGPKLGSTRKRRISFPQDSVQSLITAILTGSDTYTVPSSQDEVRRMLFDLAKYSRDLEKEIDTLRRVKSIEPHSSTTSPPSSTLATELEAPPPRSEIDLDEALGDRLEGLTLKHYHGRHFGKSSHFMLLSTALDMRDDLNGKPQPISVHMKRSDFWDLKPWHVVEEYKPRPYTFPPEDLLKSLVSLYFQYFHPFYPLLQKPIFERQVFEEKLYLHDRSFGSVVLAVCALSSRHSDDSRVLYDDTTSKHSAGWKYFNQIEFIPKNFVDSPTIFALQVYPLSITFMHATHMAEISWVLIGPGVRLAETIGVHRAGFGKGRDPIEVELWKRAFWQLIVFDTASSMSLGRPRTSNTNDLDLELPTICDDEYWETENAFKQPEHKPSYMTFWIHYIQLMEIIGFAQRSIYSARRLDPWGPTPLTPNEWYQKAVVELDSALNKWMDALPDHLKYDPHRENSVFAHQSVMLYTAYYWALIQLHRPFIPRPGQKSILTFPSLAICANSARACIHLLDTHHQQYNMRLAHLMPPIFTCAIVVLINLWRGIRAKVSFNATKEMNDVERCLAMLSLYEDRFEMAGRLRDILLSVISASQLPAMEEIPSSKRGRSPDITGSSSANDTPEVAPQVRNETTSRPIAGSQRVSTSQYSNSTEITPDPFNFGYSDAQWGLPFTSNELGGMPIHHDMDMNFDSDNTAYQSKSSNSLATEPSYEFSPGQFTNKGPSQDEWNNFMKDVDALLSQLV</sequence>
<dbReference type="Pfam" id="PF00172">
    <property type="entry name" value="Zn_clus"/>
    <property type="match status" value="1"/>
</dbReference>
<dbReference type="GO" id="GO:0008270">
    <property type="term" value="F:zinc ion binding"/>
    <property type="evidence" value="ECO:0007669"/>
    <property type="project" value="InterPro"/>
</dbReference>
<dbReference type="PROSITE" id="PS50048">
    <property type="entry name" value="ZN2_CY6_FUNGAL_2"/>
    <property type="match status" value="1"/>
</dbReference>
<feature type="compositionally biased region" description="Polar residues" evidence="3">
    <location>
        <begin position="766"/>
        <end position="775"/>
    </location>
</feature>
<gene>
    <name evidence="5" type="ORF">BT96DRAFT_1021932</name>
</gene>
<evidence type="ECO:0000256" key="2">
    <source>
        <dbReference type="ARBA" id="ARBA00023242"/>
    </source>
</evidence>
<dbReference type="PANTHER" id="PTHR46910">
    <property type="entry name" value="TRANSCRIPTION FACTOR PDR1"/>
    <property type="match status" value="1"/>
</dbReference>
<dbReference type="InterPro" id="IPR001138">
    <property type="entry name" value="Zn2Cys6_DnaBD"/>
</dbReference>
<dbReference type="CDD" id="cd00067">
    <property type="entry name" value="GAL4"/>
    <property type="match status" value="1"/>
</dbReference>
<proteinExistence type="predicted"/>
<keyword evidence="6" id="KW-1185">Reference proteome</keyword>
<feature type="compositionally biased region" description="Polar residues" evidence="3">
    <location>
        <begin position="679"/>
        <end position="701"/>
    </location>
</feature>
<evidence type="ECO:0000256" key="1">
    <source>
        <dbReference type="ARBA" id="ARBA00022723"/>
    </source>
</evidence>
<keyword evidence="1" id="KW-0479">Metal-binding</keyword>
<dbReference type="InterPro" id="IPR036864">
    <property type="entry name" value="Zn2-C6_fun-type_DNA-bd_sf"/>
</dbReference>
<dbReference type="SMART" id="SM00906">
    <property type="entry name" value="Fungal_trans"/>
    <property type="match status" value="1"/>
</dbReference>
<keyword evidence="2" id="KW-0539">Nucleus</keyword>
<feature type="region of interest" description="Disordered" evidence="3">
    <location>
        <begin position="124"/>
        <end position="152"/>
    </location>
</feature>
<dbReference type="PROSITE" id="PS00463">
    <property type="entry name" value="ZN2_CY6_FUNGAL_1"/>
    <property type="match status" value="1"/>
</dbReference>
<dbReference type="Gene3D" id="4.10.240.10">
    <property type="entry name" value="Zn(2)-C6 fungal-type DNA-binding domain"/>
    <property type="match status" value="1"/>
</dbReference>
<dbReference type="EMBL" id="ML769531">
    <property type="protein sequence ID" value="KAE9395422.1"/>
    <property type="molecule type" value="Genomic_DNA"/>
</dbReference>
<dbReference type="OrthoDB" id="4456959at2759"/>
<reference evidence="5" key="1">
    <citation type="journal article" date="2019" name="Environ. Microbiol.">
        <title>Fungal ecological strategies reflected in gene transcription - a case study of two litter decomposers.</title>
        <authorList>
            <person name="Barbi F."/>
            <person name="Kohler A."/>
            <person name="Barry K."/>
            <person name="Baskaran P."/>
            <person name="Daum C."/>
            <person name="Fauchery L."/>
            <person name="Ihrmark K."/>
            <person name="Kuo A."/>
            <person name="LaButti K."/>
            <person name="Lipzen A."/>
            <person name="Morin E."/>
            <person name="Grigoriev I.V."/>
            <person name="Henrissat B."/>
            <person name="Lindahl B."/>
            <person name="Martin F."/>
        </authorList>
    </citation>
    <scope>NUCLEOTIDE SEQUENCE</scope>
    <source>
        <strain evidence="5">JB14</strain>
    </source>
</reference>
<feature type="region of interest" description="Disordered" evidence="3">
    <location>
        <begin position="650"/>
        <end position="701"/>
    </location>
</feature>
<dbReference type="PANTHER" id="PTHR46910:SF38">
    <property type="entry name" value="ZN(2)-C6 FUNGAL-TYPE DOMAIN-CONTAINING PROTEIN"/>
    <property type="match status" value="1"/>
</dbReference>
<organism evidence="5 6">
    <name type="scientific">Gymnopus androsaceus JB14</name>
    <dbReference type="NCBI Taxonomy" id="1447944"/>
    <lineage>
        <taxon>Eukaryota</taxon>
        <taxon>Fungi</taxon>
        <taxon>Dikarya</taxon>
        <taxon>Basidiomycota</taxon>
        <taxon>Agaricomycotina</taxon>
        <taxon>Agaricomycetes</taxon>
        <taxon>Agaricomycetidae</taxon>
        <taxon>Agaricales</taxon>
        <taxon>Marasmiineae</taxon>
        <taxon>Omphalotaceae</taxon>
        <taxon>Gymnopus</taxon>
    </lineage>
</organism>
<feature type="region of interest" description="Disordered" evidence="3">
    <location>
        <begin position="746"/>
        <end position="775"/>
    </location>
</feature>
<feature type="compositionally biased region" description="Low complexity" evidence="3">
    <location>
        <begin position="128"/>
        <end position="139"/>
    </location>
</feature>
<feature type="compositionally biased region" description="Polar residues" evidence="3">
    <location>
        <begin position="746"/>
        <end position="757"/>
    </location>
</feature>
<evidence type="ECO:0000313" key="5">
    <source>
        <dbReference type="EMBL" id="KAE9395422.1"/>
    </source>
</evidence>
<dbReference type="InterPro" id="IPR050987">
    <property type="entry name" value="AtrR-like"/>
</dbReference>
<dbReference type="AlphaFoldDB" id="A0A6A4HAZ1"/>
<dbReference type="GO" id="GO:0006351">
    <property type="term" value="P:DNA-templated transcription"/>
    <property type="evidence" value="ECO:0007669"/>
    <property type="project" value="InterPro"/>
</dbReference>
<dbReference type="Pfam" id="PF04082">
    <property type="entry name" value="Fungal_trans"/>
    <property type="match status" value="1"/>
</dbReference>
<evidence type="ECO:0000259" key="4">
    <source>
        <dbReference type="PROSITE" id="PS50048"/>
    </source>
</evidence>
<protein>
    <recommendedName>
        <fullName evidence="4">Zn(2)-C6 fungal-type domain-containing protein</fullName>
    </recommendedName>
</protein>